<reference evidence="1" key="2">
    <citation type="journal article" date="2015" name="Fish Shellfish Immunol.">
        <title>Early steps in the European eel (Anguilla anguilla)-Vibrio vulnificus interaction in the gills: Role of the RtxA13 toxin.</title>
        <authorList>
            <person name="Callol A."/>
            <person name="Pajuelo D."/>
            <person name="Ebbesson L."/>
            <person name="Teles M."/>
            <person name="MacKenzie S."/>
            <person name="Amaro C."/>
        </authorList>
    </citation>
    <scope>NUCLEOTIDE SEQUENCE</scope>
</reference>
<reference evidence="1" key="1">
    <citation type="submission" date="2014-11" db="EMBL/GenBank/DDBJ databases">
        <authorList>
            <person name="Amaro Gonzalez C."/>
        </authorList>
    </citation>
    <scope>NUCLEOTIDE SEQUENCE</scope>
</reference>
<organism evidence="1">
    <name type="scientific">Anguilla anguilla</name>
    <name type="common">European freshwater eel</name>
    <name type="synonym">Muraena anguilla</name>
    <dbReference type="NCBI Taxonomy" id="7936"/>
    <lineage>
        <taxon>Eukaryota</taxon>
        <taxon>Metazoa</taxon>
        <taxon>Chordata</taxon>
        <taxon>Craniata</taxon>
        <taxon>Vertebrata</taxon>
        <taxon>Euteleostomi</taxon>
        <taxon>Actinopterygii</taxon>
        <taxon>Neopterygii</taxon>
        <taxon>Teleostei</taxon>
        <taxon>Anguilliformes</taxon>
        <taxon>Anguillidae</taxon>
        <taxon>Anguilla</taxon>
    </lineage>
</organism>
<name>A0A0E9SPU1_ANGAN</name>
<dbReference type="AlphaFoldDB" id="A0A0E9SPU1"/>
<proteinExistence type="predicted"/>
<evidence type="ECO:0000313" key="1">
    <source>
        <dbReference type="EMBL" id="JAH43306.1"/>
    </source>
</evidence>
<sequence>MLFAADIQMRNLLRSHFTEEKLDLSVKAQVWLFP</sequence>
<protein>
    <submittedName>
        <fullName evidence="1">Uncharacterized protein</fullName>
    </submittedName>
</protein>
<accession>A0A0E9SPU1</accession>
<dbReference type="EMBL" id="GBXM01065271">
    <property type="protein sequence ID" value="JAH43306.1"/>
    <property type="molecule type" value="Transcribed_RNA"/>
</dbReference>